<feature type="transmembrane region" description="Helical" evidence="1">
    <location>
        <begin position="20"/>
        <end position="41"/>
    </location>
</feature>
<accession>A0A1R1S298</accession>
<evidence type="ECO:0000313" key="2">
    <source>
        <dbReference type="EMBL" id="OMI09250.1"/>
    </source>
</evidence>
<gene>
    <name evidence="2" type="ORF">BW143_04020</name>
</gene>
<keyword evidence="1" id="KW-0812">Transmembrane</keyword>
<sequence>MTIRNNKLPIEVKSKMFFRVWLFLGSFGLGAASLWMFYMGITFQTKFYLLAIPAGLLFSFFFFVLFLIAFPAFTKRGSVIFSIIEGEDGRLFSGKKSVNIKDIKSIKMGRHRYSPKGIFFMDVLIQTRANGLVRIPTYNILPEPEFYKAVELHLLQYMTEEARADWIGQFTEAQRKAYLNTFHKDI</sequence>
<dbReference type="RefSeq" id="WP_076760257.1">
    <property type="nucleotide sequence ID" value="NZ_JARMMH010000011.1"/>
</dbReference>
<evidence type="ECO:0008006" key="4">
    <source>
        <dbReference type="Google" id="ProtNLM"/>
    </source>
</evidence>
<evidence type="ECO:0000256" key="1">
    <source>
        <dbReference type="SAM" id="Phobius"/>
    </source>
</evidence>
<protein>
    <recommendedName>
        <fullName evidence="4">YfjD family protein</fullName>
    </recommendedName>
</protein>
<dbReference type="InterPro" id="IPR035324">
    <property type="entry name" value="DUF5381"/>
</dbReference>
<evidence type="ECO:0000313" key="3">
    <source>
        <dbReference type="Proteomes" id="UP000187367"/>
    </source>
</evidence>
<dbReference type="Proteomes" id="UP000187367">
    <property type="component" value="Unassembled WGS sequence"/>
</dbReference>
<accession>A0A1R1QX47</accession>
<comment type="caution">
    <text evidence="2">The sequence shown here is derived from an EMBL/GenBank/DDBJ whole genome shotgun (WGS) entry which is preliminary data.</text>
</comment>
<proteinExistence type="predicted"/>
<keyword evidence="1" id="KW-1133">Transmembrane helix</keyword>
<dbReference type="EMBL" id="MTJL01000005">
    <property type="protein sequence ID" value="OMI09250.1"/>
    <property type="molecule type" value="Genomic_DNA"/>
</dbReference>
<dbReference type="AlphaFoldDB" id="A0A1R1S298"/>
<feature type="transmembrane region" description="Helical" evidence="1">
    <location>
        <begin position="47"/>
        <end position="73"/>
    </location>
</feature>
<organism evidence="2 3">
    <name type="scientific">Bacillus swezeyi</name>
    <dbReference type="NCBI Taxonomy" id="1925020"/>
    <lineage>
        <taxon>Bacteria</taxon>
        <taxon>Bacillati</taxon>
        <taxon>Bacillota</taxon>
        <taxon>Bacilli</taxon>
        <taxon>Bacillales</taxon>
        <taxon>Bacillaceae</taxon>
        <taxon>Bacillus</taxon>
    </lineage>
</organism>
<dbReference type="OrthoDB" id="2905500at2"/>
<keyword evidence="3" id="KW-1185">Reference proteome</keyword>
<keyword evidence="1" id="KW-0472">Membrane</keyword>
<name>A0A1R1S298_9BACI</name>
<dbReference type="Pfam" id="PF17353">
    <property type="entry name" value="DUF5381"/>
    <property type="match status" value="1"/>
</dbReference>
<reference evidence="2 3" key="1">
    <citation type="submission" date="2017-01" db="EMBL/GenBank/DDBJ databases">
        <title>Bacillus phylogenomics.</title>
        <authorList>
            <person name="Dunlap C."/>
        </authorList>
    </citation>
    <scope>NUCLEOTIDE SEQUENCE [LARGE SCALE GENOMIC DNA]</scope>
    <source>
        <strain evidence="2 3">NRRL B-41282</strain>
    </source>
</reference>